<dbReference type="Gene3D" id="3.80.30.30">
    <property type="match status" value="1"/>
</dbReference>
<dbReference type="InterPro" id="IPR006638">
    <property type="entry name" value="Elp3/MiaA/NifB-like_rSAM"/>
</dbReference>
<dbReference type="GO" id="GO:0016829">
    <property type="term" value="F:lyase activity"/>
    <property type="evidence" value="ECO:0007669"/>
    <property type="project" value="UniProtKB-KW"/>
</dbReference>
<accession>A0A318XKP5</accession>
<dbReference type="SUPFAM" id="SSF102114">
    <property type="entry name" value="Radical SAM enzymes"/>
    <property type="match status" value="1"/>
</dbReference>
<dbReference type="InterPro" id="IPR040086">
    <property type="entry name" value="MJ0683-like"/>
</dbReference>
<dbReference type="EMBL" id="QKMR01000008">
    <property type="protein sequence ID" value="PYG88015.1"/>
    <property type="molecule type" value="Genomic_DNA"/>
</dbReference>
<dbReference type="InterPro" id="IPR007197">
    <property type="entry name" value="rSAM"/>
</dbReference>
<comment type="caution">
    <text evidence="5">The sequence shown here is derived from an EMBL/GenBank/DDBJ whole genome shotgun (WGS) entry which is preliminary data.</text>
</comment>
<dbReference type="PANTHER" id="PTHR43432">
    <property type="entry name" value="SLR0285 PROTEIN"/>
    <property type="match status" value="1"/>
</dbReference>
<dbReference type="CDD" id="cd01335">
    <property type="entry name" value="Radical_SAM"/>
    <property type="match status" value="1"/>
</dbReference>
<keyword evidence="6" id="KW-1185">Reference proteome</keyword>
<dbReference type="InterPro" id="IPR058240">
    <property type="entry name" value="rSAM_sf"/>
</dbReference>
<gene>
    <name evidence="5" type="ORF">LY28_01725</name>
</gene>
<dbReference type="Pfam" id="PF04055">
    <property type="entry name" value="Radical_SAM"/>
    <property type="match status" value="1"/>
</dbReference>
<evidence type="ECO:0000313" key="6">
    <source>
        <dbReference type="Proteomes" id="UP000248132"/>
    </source>
</evidence>
<evidence type="ECO:0000256" key="1">
    <source>
        <dbReference type="ARBA" id="ARBA00022723"/>
    </source>
</evidence>
<evidence type="ECO:0000259" key="4">
    <source>
        <dbReference type="PROSITE" id="PS51918"/>
    </source>
</evidence>
<evidence type="ECO:0000256" key="2">
    <source>
        <dbReference type="ARBA" id="ARBA00023004"/>
    </source>
</evidence>
<dbReference type="SFLD" id="SFLDG01084">
    <property type="entry name" value="Uncharacterised_Radical_SAM_Su"/>
    <property type="match status" value="1"/>
</dbReference>
<protein>
    <submittedName>
        <fullName evidence="5">DNA repair photolyase</fullName>
    </submittedName>
</protein>
<dbReference type="PANTHER" id="PTHR43432:SF5">
    <property type="entry name" value="ELP3_MIAA_NIFB-LIKE RADICAL SAM CORE DOMAIN-CONTAINING PROTEIN"/>
    <property type="match status" value="1"/>
</dbReference>
<evidence type="ECO:0000256" key="3">
    <source>
        <dbReference type="ARBA" id="ARBA00023014"/>
    </source>
</evidence>
<dbReference type="GO" id="GO:0046872">
    <property type="term" value="F:metal ion binding"/>
    <property type="evidence" value="ECO:0007669"/>
    <property type="project" value="UniProtKB-KW"/>
</dbReference>
<keyword evidence="2" id="KW-0408">Iron</keyword>
<dbReference type="OrthoDB" id="9785699at2"/>
<dbReference type="SMART" id="SM00729">
    <property type="entry name" value="Elp3"/>
    <property type="match status" value="1"/>
</dbReference>
<sequence length="377" mass="43996">MIKEECKSLLYRIRPQGPVFKFYPHRATLNYYIGCSHGCKYCYACYTMKNIGLEPEDFAKEICLKSNAIEVLNKELGKKAWKAYSGITHLGTIQDPYQPIELELGYTRKVLEIFLENGIPTTILTKSPLIERDIDILKEMATRNLVHVDFSIAYLNEMLRSILEPGTQPFEERFRTLEKLRDNGISTGIFINPVIPVYTGKSLEKIIARAKDCGVKYVLMGFIHLIGSRYKEMRGLINSINPSLNYDKYFNFSGRRVVMEKNARMEITKYTNQLSVKYGVPFITTEFHQYKTGDYNFGVFTHRHPLIFDYVDLLARNKNKYLGLDDAIEFANGFNCEKSYFSSLKWYWNSEKMFNDMEHLNIQRRVENDNVQYMLAD</sequence>
<keyword evidence="5" id="KW-0456">Lyase</keyword>
<feature type="domain" description="Radical SAM core" evidence="4">
    <location>
        <begin position="21"/>
        <end position="260"/>
    </location>
</feature>
<dbReference type="SFLD" id="SFLDS00029">
    <property type="entry name" value="Radical_SAM"/>
    <property type="match status" value="1"/>
</dbReference>
<proteinExistence type="predicted"/>
<name>A0A318XKP5_9FIRM</name>
<organism evidence="5 6">
    <name type="scientific">Ruminiclostridium sufflavum DSM 19573</name>
    <dbReference type="NCBI Taxonomy" id="1121337"/>
    <lineage>
        <taxon>Bacteria</taxon>
        <taxon>Bacillati</taxon>
        <taxon>Bacillota</taxon>
        <taxon>Clostridia</taxon>
        <taxon>Eubacteriales</taxon>
        <taxon>Oscillospiraceae</taxon>
        <taxon>Ruminiclostridium</taxon>
    </lineage>
</organism>
<keyword evidence="3" id="KW-0411">Iron-sulfur</keyword>
<reference evidence="5 6" key="1">
    <citation type="submission" date="2018-06" db="EMBL/GenBank/DDBJ databases">
        <title>Genomic Encyclopedia of Type Strains, Phase I: the one thousand microbial genomes (KMG-I) project.</title>
        <authorList>
            <person name="Kyrpides N."/>
        </authorList>
    </citation>
    <scope>NUCLEOTIDE SEQUENCE [LARGE SCALE GENOMIC DNA]</scope>
    <source>
        <strain evidence="5 6">DSM 19573</strain>
    </source>
</reference>
<dbReference type="GO" id="GO:0051536">
    <property type="term" value="F:iron-sulfur cluster binding"/>
    <property type="evidence" value="ECO:0007669"/>
    <property type="project" value="UniProtKB-KW"/>
</dbReference>
<dbReference type="Proteomes" id="UP000248132">
    <property type="component" value="Unassembled WGS sequence"/>
</dbReference>
<dbReference type="AlphaFoldDB" id="A0A318XKP5"/>
<evidence type="ECO:0000313" key="5">
    <source>
        <dbReference type="EMBL" id="PYG88015.1"/>
    </source>
</evidence>
<keyword evidence="1" id="KW-0479">Metal-binding</keyword>
<dbReference type="RefSeq" id="WP_110461762.1">
    <property type="nucleotide sequence ID" value="NZ_QKMR01000008.1"/>
</dbReference>
<dbReference type="PROSITE" id="PS51918">
    <property type="entry name" value="RADICAL_SAM"/>
    <property type="match status" value="1"/>
</dbReference>